<keyword evidence="2 5" id="KW-0812">Transmembrane</keyword>
<dbReference type="InterPro" id="IPR001902">
    <property type="entry name" value="SLC26A/SulP_fam"/>
</dbReference>
<dbReference type="GO" id="GO:0055085">
    <property type="term" value="P:transmembrane transport"/>
    <property type="evidence" value="ECO:0007669"/>
    <property type="project" value="InterPro"/>
</dbReference>
<comment type="subcellular location">
    <subcellularLocation>
        <location evidence="1">Membrane</location>
        <topology evidence="1">Multi-pass membrane protein</topology>
    </subcellularLocation>
</comment>
<evidence type="ECO:0000256" key="5">
    <source>
        <dbReference type="SAM" id="Phobius"/>
    </source>
</evidence>
<evidence type="ECO:0000313" key="7">
    <source>
        <dbReference type="EMBL" id="CAD9602096.1"/>
    </source>
</evidence>
<feature type="transmembrane region" description="Helical" evidence="5">
    <location>
        <begin position="87"/>
        <end position="110"/>
    </location>
</feature>
<feature type="domain" description="STAS" evidence="6">
    <location>
        <begin position="502"/>
        <end position="587"/>
    </location>
</feature>
<dbReference type="EMBL" id="HBGW01060171">
    <property type="protein sequence ID" value="CAD9602096.1"/>
    <property type="molecule type" value="Transcribed_RNA"/>
</dbReference>
<dbReference type="InterPro" id="IPR036513">
    <property type="entry name" value="STAS_dom_sf"/>
</dbReference>
<dbReference type="InterPro" id="IPR011547">
    <property type="entry name" value="SLC26A/SulP_dom"/>
</dbReference>
<feature type="transmembrane region" description="Helical" evidence="5">
    <location>
        <begin position="239"/>
        <end position="257"/>
    </location>
</feature>
<reference evidence="7" key="1">
    <citation type="submission" date="2021-01" db="EMBL/GenBank/DDBJ databases">
        <authorList>
            <person name="Corre E."/>
            <person name="Pelletier E."/>
            <person name="Niang G."/>
            <person name="Scheremetjew M."/>
            <person name="Finn R."/>
            <person name="Kale V."/>
            <person name="Holt S."/>
            <person name="Cochrane G."/>
            <person name="Meng A."/>
            <person name="Brown T."/>
            <person name="Cohen L."/>
        </authorList>
    </citation>
    <scope>NUCLEOTIDE SEQUENCE</scope>
    <source>
        <strain evidence="7">RCC3387</strain>
    </source>
</reference>
<evidence type="ECO:0000256" key="2">
    <source>
        <dbReference type="ARBA" id="ARBA00022692"/>
    </source>
</evidence>
<proteinExistence type="predicted"/>
<gene>
    <name evidence="7" type="ORF">BRAN1462_LOCUS38305</name>
</gene>
<protein>
    <recommendedName>
        <fullName evidence="6">STAS domain-containing protein</fullName>
    </recommendedName>
</protein>
<dbReference type="SUPFAM" id="SSF52091">
    <property type="entry name" value="SpoIIaa-like"/>
    <property type="match status" value="1"/>
</dbReference>
<feature type="transmembrane region" description="Helical" evidence="5">
    <location>
        <begin position="158"/>
        <end position="179"/>
    </location>
</feature>
<dbReference type="InterPro" id="IPR002645">
    <property type="entry name" value="STAS_dom"/>
</dbReference>
<sequence length="662" mass="72694">MEAKSLEKPFMGYSSDGKHRRGVWASVKAVMPILDWLPYYPVRESLLPDVSGGLTLGAVLMGQSLAHADLCKVNLINGPYSCIMPPIVYSMFGTCLHASVGTGGLVSLLTGEQLAQYGDDIDFRTHVGSIMTLEVGLFIFLMGVCKLAFLVRFLSRPALSGFITASAYLIMLSQVVPMLGLPAWVKGGIVSVVRDHVGYLWYLNHATTVLSVLCLAFLMNAKRLKKVKALKFVSDFKELLLMAATCVFAKYFNAQVAGSEGYEWLQPIKVIGPMPSGLPGFSMPLTLSRDDLRLAKEVLPGAIMVALVVFISSFAAAKKFSMKGGYQVKAFNELVGLGLANVVGAANGAVPTQVGLSRCGIAYQCGVQSQLGSGILVAAVVAACTAALSGYLYHVPKCVLNCIIVNGASHLPELDEGAKLWTLFRDPRFNWKSRMEFTVWFGAFCCSMYFGAFIGMAVAVVVSLGLILYQVVNPEITELGYRAADGDNHARGERARKWMNLKHHQSRREDRILVCRLEGPLFYANVDSLQEYLDDMEVQFQEETGDAYKGIILSAAAIPFIDTTATSTLQEMIKSYSERRILFFIANTFGQAGRFVSDKIEESMEKELTNQSDRDYLKSCSTVDDFVELIRRHHSGKCQALQKVSVMMRSGSQYKKLPEPEP</sequence>
<dbReference type="Pfam" id="PF00916">
    <property type="entry name" value="Sulfate_transp"/>
    <property type="match status" value="1"/>
</dbReference>
<dbReference type="PANTHER" id="PTHR11814">
    <property type="entry name" value="SULFATE TRANSPORTER"/>
    <property type="match status" value="1"/>
</dbReference>
<name>A0A7S2PKC6_9DINO</name>
<dbReference type="GO" id="GO:0016020">
    <property type="term" value="C:membrane"/>
    <property type="evidence" value="ECO:0007669"/>
    <property type="project" value="UniProtKB-SubCell"/>
</dbReference>
<evidence type="ECO:0000259" key="6">
    <source>
        <dbReference type="PROSITE" id="PS50801"/>
    </source>
</evidence>
<organism evidence="7">
    <name type="scientific">Zooxanthella nutricula</name>
    <dbReference type="NCBI Taxonomy" id="1333877"/>
    <lineage>
        <taxon>Eukaryota</taxon>
        <taxon>Sar</taxon>
        <taxon>Alveolata</taxon>
        <taxon>Dinophyceae</taxon>
        <taxon>Peridiniales</taxon>
        <taxon>Peridiniales incertae sedis</taxon>
        <taxon>Zooxanthella</taxon>
    </lineage>
</organism>
<evidence type="ECO:0000256" key="1">
    <source>
        <dbReference type="ARBA" id="ARBA00004141"/>
    </source>
</evidence>
<evidence type="ECO:0000256" key="3">
    <source>
        <dbReference type="ARBA" id="ARBA00022989"/>
    </source>
</evidence>
<feature type="transmembrane region" description="Helical" evidence="5">
    <location>
        <begin position="298"/>
        <end position="317"/>
    </location>
</feature>
<dbReference type="AlphaFoldDB" id="A0A7S2PKC6"/>
<keyword evidence="4 5" id="KW-0472">Membrane</keyword>
<dbReference type="Pfam" id="PF01740">
    <property type="entry name" value="STAS"/>
    <property type="match status" value="1"/>
</dbReference>
<accession>A0A7S2PKC6</accession>
<feature type="transmembrane region" description="Helical" evidence="5">
    <location>
        <begin position="437"/>
        <end position="469"/>
    </location>
</feature>
<dbReference type="Gene3D" id="3.30.750.24">
    <property type="entry name" value="STAS domain"/>
    <property type="match status" value="1"/>
</dbReference>
<dbReference type="CDD" id="cd07042">
    <property type="entry name" value="STAS_SulP_like_sulfate_transporter"/>
    <property type="match status" value="1"/>
</dbReference>
<evidence type="ECO:0000256" key="4">
    <source>
        <dbReference type="ARBA" id="ARBA00023136"/>
    </source>
</evidence>
<keyword evidence="3 5" id="KW-1133">Transmembrane helix</keyword>
<dbReference type="PROSITE" id="PS50801">
    <property type="entry name" value="STAS"/>
    <property type="match status" value="1"/>
</dbReference>
<feature type="transmembrane region" description="Helical" evidence="5">
    <location>
        <begin position="130"/>
        <end position="151"/>
    </location>
</feature>
<feature type="transmembrane region" description="Helical" evidence="5">
    <location>
        <begin position="199"/>
        <end position="218"/>
    </location>
</feature>